<dbReference type="InterPro" id="IPR006197">
    <property type="entry name" value="Peptidase_S24_LexA"/>
</dbReference>
<dbReference type="PANTHER" id="PTHR33516:SF2">
    <property type="entry name" value="LEXA REPRESSOR-RELATED"/>
    <property type="match status" value="1"/>
</dbReference>
<dbReference type="InterPro" id="IPR050077">
    <property type="entry name" value="LexA_repressor"/>
</dbReference>
<evidence type="ECO:0000256" key="1">
    <source>
        <dbReference type="ARBA" id="ARBA00007484"/>
    </source>
</evidence>
<evidence type="ECO:0000256" key="2">
    <source>
        <dbReference type="ARBA" id="ARBA00022763"/>
    </source>
</evidence>
<dbReference type="GO" id="GO:0003887">
    <property type="term" value="F:DNA-directed DNA polymerase activity"/>
    <property type="evidence" value="ECO:0007669"/>
    <property type="project" value="UniProtKB-EC"/>
</dbReference>
<evidence type="ECO:0000256" key="6">
    <source>
        <dbReference type="ARBA" id="ARBA00023236"/>
    </source>
</evidence>
<dbReference type="GO" id="GO:0006355">
    <property type="term" value="P:regulation of DNA-templated transcription"/>
    <property type="evidence" value="ECO:0007669"/>
    <property type="project" value="InterPro"/>
</dbReference>
<keyword evidence="6" id="KW-0742">SOS response</keyword>
<dbReference type="GO" id="GO:0003677">
    <property type="term" value="F:DNA binding"/>
    <property type="evidence" value="ECO:0007669"/>
    <property type="project" value="InterPro"/>
</dbReference>
<evidence type="ECO:0000313" key="9">
    <source>
        <dbReference type="EMBL" id="MBD3364617.1"/>
    </source>
</evidence>
<keyword evidence="4 7" id="KW-0068">Autocatalytic cleavage</keyword>
<evidence type="ECO:0000256" key="3">
    <source>
        <dbReference type="ARBA" id="ARBA00022801"/>
    </source>
</evidence>
<keyword evidence="5" id="KW-0234">DNA repair</keyword>
<keyword evidence="9" id="KW-0548">Nucleotidyltransferase</keyword>
<protein>
    <submittedName>
        <fullName evidence="9">Translesion error-prone DNA polymerase V autoproteolytic subunit</fullName>
        <ecNumber evidence="9">2.7.7.7</ecNumber>
    </submittedName>
</protein>
<keyword evidence="9" id="KW-0808">Transferase</keyword>
<dbReference type="AlphaFoldDB" id="A0A9D5QD10"/>
<dbReference type="InterPro" id="IPR039418">
    <property type="entry name" value="LexA-like"/>
</dbReference>
<dbReference type="NCBIfam" id="NF007621">
    <property type="entry name" value="PRK10276.1"/>
    <property type="match status" value="1"/>
</dbReference>
<evidence type="ECO:0000313" key="10">
    <source>
        <dbReference type="Proteomes" id="UP000630660"/>
    </source>
</evidence>
<dbReference type="Proteomes" id="UP000630660">
    <property type="component" value="Unassembled WGS sequence"/>
</dbReference>
<gene>
    <name evidence="9" type="primary">umuD</name>
    <name evidence="9" type="ORF">GF359_05325</name>
</gene>
<dbReference type="PRINTS" id="PR00726">
    <property type="entry name" value="LEXASERPTASE"/>
</dbReference>
<keyword evidence="3 7" id="KW-0378">Hydrolase</keyword>
<dbReference type="SUPFAM" id="SSF51306">
    <property type="entry name" value="LexA/Signal peptidase"/>
    <property type="match status" value="1"/>
</dbReference>
<comment type="similarity">
    <text evidence="1 7">Belongs to the peptidase S24 family.</text>
</comment>
<sequence>MNAYGINPDPSEITEITPAVDGVESIPLPLYGYNVSAGFPSPADDFIEEYLDLNQLLVKHREATFFVRVSGCSMTGAGIYSGDILIVDRSLDPAHGKIVIAVVSGELTVKRLVMRNGRAILRSENPNYPDIPAGDELRVWGVVTSVIHKV</sequence>
<evidence type="ECO:0000256" key="5">
    <source>
        <dbReference type="ARBA" id="ARBA00023204"/>
    </source>
</evidence>
<organism evidence="9 10">
    <name type="scientific">candidate division WOR-3 bacterium</name>
    <dbReference type="NCBI Taxonomy" id="2052148"/>
    <lineage>
        <taxon>Bacteria</taxon>
        <taxon>Bacteria division WOR-3</taxon>
    </lineage>
</organism>
<evidence type="ECO:0000256" key="4">
    <source>
        <dbReference type="ARBA" id="ARBA00022813"/>
    </source>
</evidence>
<keyword evidence="2" id="KW-0227">DNA damage</keyword>
<dbReference type="InterPro" id="IPR036286">
    <property type="entry name" value="LexA/Signal_pep-like_sf"/>
</dbReference>
<comment type="caution">
    <text evidence="9">The sequence shown here is derived from an EMBL/GenBank/DDBJ whole genome shotgun (WGS) entry which is preliminary data.</text>
</comment>
<dbReference type="InterPro" id="IPR015927">
    <property type="entry name" value="Peptidase_S24_S26A/B/C"/>
</dbReference>
<name>A0A9D5QD10_UNCW3</name>
<dbReference type="CDD" id="cd06529">
    <property type="entry name" value="S24_LexA-like"/>
    <property type="match status" value="1"/>
</dbReference>
<dbReference type="GO" id="GO:0016787">
    <property type="term" value="F:hydrolase activity"/>
    <property type="evidence" value="ECO:0007669"/>
    <property type="project" value="UniProtKB-KW"/>
</dbReference>
<dbReference type="EMBL" id="WJKJ01000169">
    <property type="protein sequence ID" value="MBD3364617.1"/>
    <property type="molecule type" value="Genomic_DNA"/>
</dbReference>
<evidence type="ECO:0000256" key="7">
    <source>
        <dbReference type="RuleBase" id="RU003991"/>
    </source>
</evidence>
<feature type="domain" description="Peptidase S24/S26A/S26B/S26C" evidence="8">
    <location>
        <begin position="29"/>
        <end position="143"/>
    </location>
</feature>
<dbReference type="EC" id="2.7.7.7" evidence="9"/>
<reference evidence="9" key="1">
    <citation type="submission" date="2019-11" db="EMBL/GenBank/DDBJ databases">
        <title>Microbial mats filling the niche in hypersaline microbial mats.</title>
        <authorList>
            <person name="Wong H.L."/>
            <person name="Macleod F.I."/>
            <person name="White R.A. III"/>
            <person name="Burns B.P."/>
        </authorList>
    </citation>
    <scope>NUCLEOTIDE SEQUENCE</scope>
    <source>
        <strain evidence="9">Bin_327</strain>
    </source>
</reference>
<evidence type="ECO:0000259" key="8">
    <source>
        <dbReference type="Pfam" id="PF00717"/>
    </source>
</evidence>
<proteinExistence type="inferred from homology"/>
<accession>A0A9D5QD10</accession>
<dbReference type="Gene3D" id="2.10.109.10">
    <property type="entry name" value="Umud Fragment, subunit A"/>
    <property type="match status" value="1"/>
</dbReference>
<dbReference type="Pfam" id="PF00717">
    <property type="entry name" value="Peptidase_S24"/>
    <property type="match status" value="1"/>
</dbReference>
<dbReference type="GO" id="GO:0009432">
    <property type="term" value="P:SOS response"/>
    <property type="evidence" value="ECO:0007669"/>
    <property type="project" value="UniProtKB-KW"/>
</dbReference>
<dbReference type="GO" id="GO:0006281">
    <property type="term" value="P:DNA repair"/>
    <property type="evidence" value="ECO:0007669"/>
    <property type="project" value="UniProtKB-KW"/>
</dbReference>
<dbReference type="PANTHER" id="PTHR33516">
    <property type="entry name" value="LEXA REPRESSOR"/>
    <property type="match status" value="1"/>
</dbReference>